<dbReference type="HAMAP" id="MF_00114">
    <property type="entry name" value="DeoC_type1"/>
    <property type="match status" value="1"/>
</dbReference>
<keyword evidence="2 6" id="KW-0963">Cytoplasm</keyword>
<dbReference type="PANTHER" id="PTHR10889:SF1">
    <property type="entry name" value="DEOXYRIBOSE-PHOSPHATE ALDOLASE"/>
    <property type="match status" value="1"/>
</dbReference>
<dbReference type="SMART" id="SM01133">
    <property type="entry name" value="DeoC"/>
    <property type="match status" value="1"/>
</dbReference>
<sequence>MDRTALAAAVDHTVLGPETTPGDVERVVGEAAEYGMNACVPPCYLDIAREAGPDVTLATVVGFPHGQHAPETKRDEAVRAWEVGADELDVVLNVGRLRAGEDDAVADELAEVVAGVPVPVKVIIEAPLLGDEEKHRACECAVAADADFVKTATGFAGGATVADVELMSEYLPVKASGGIGSYEAASGMFEAGAERIGASSGVAILEGFDAANE</sequence>
<name>M0M5W1_9EURY</name>
<evidence type="ECO:0000256" key="6">
    <source>
        <dbReference type="HAMAP-Rule" id="MF_00114"/>
    </source>
</evidence>
<evidence type="ECO:0000256" key="1">
    <source>
        <dbReference type="ARBA" id="ARBA00010936"/>
    </source>
</evidence>
<dbReference type="NCBIfam" id="TIGR00126">
    <property type="entry name" value="deoC"/>
    <property type="match status" value="1"/>
</dbReference>
<evidence type="ECO:0000256" key="3">
    <source>
        <dbReference type="ARBA" id="ARBA00023239"/>
    </source>
</evidence>
<accession>M0M5W1</accession>
<gene>
    <name evidence="6" type="primary">deoC</name>
    <name evidence="7" type="ORF">C447_02727</name>
</gene>
<dbReference type="AlphaFoldDB" id="M0M5W1"/>
<dbReference type="InterPro" id="IPR011343">
    <property type="entry name" value="DeoC"/>
</dbReference>
<dbReference type="GO" id="GO:0006018">
    <property type="term" value="P:2-deoxyribose 1-phosphate catabolic process"/>
    <property type="evidence" value="ECO:0007669"/>
    <property type="project" value="UniProtKB-UniRule"/>
</dbReference>
<evidence type="ECO:0000313" key="7">
    <source>
        <dbReference type="EMBL" id="EMA41076.1"/>
    </source>
</evidence>
<feature type="active site" description="Schiff-base intermediate with acetaldehyde" evidence="6">
    <location>
        <position position="150"/>
    </location>
</feature>
<feature type="active site" description="Proton donor/acceptor" evidence="6">
    <location>
        <position position="174"/>
    </location>
</feature>
<evidence type="ECO:0000256" key="4">
    <source>
        <dbReference type="ARBA" id="ARBA00023270"/>
    </source>
</evidence>
<evidence type="ECO:0000256" key="2">
    <source>
        <dbReference type="ARBA" id="ARBA00022490"/>
    </source>
</evidence>
<dbReference type="EC" id="4.1.2.4" evidence="6"/>
<dbReference type="Pfam" id="PF01791">
    <property type="entry name" value="DeoC"/>
    <property type="match status" value="1"/>
</dbReference>
<keyword evidence="8" id="KW-1185">Reference proteome</keyword>
<evidence type="ECO:0000256" key="5">
    <source>
        <dbReference type="ARBA" id="ARBA00048791"/>
    </source>
</evidence>
<dbReference type="Proteomes" id="UP000011566">
    <property type="component" value="Unassembled WGS sequence"/>
</dbReference>
<comment type="subcellular location">
    <subcellularLocation>
        <location evidence="6">Cytoplasm</location>
    </subcellularLocation>
</comment>
<comment type="similarity">
    <text evidence="1 6">Belongs to the DeoC/FbaB aldolase family. DeoC type 1 subfamily.</text>
</comment>
<dbReference type="eggNOG" id="arCOG04320">
    <property type="taxonomic scope" value="Archaea"/>
</dbReference>
<proteinExistence type="inferred from homology"/>
<dbReference type="RefSeq" id="WP_007690639.1">
    <property type="nucleotide sequence ID" value="NZ_AJRK01000160.1"/>
</dbReference>
<reference evidence="7 8" key="1">
    <citation type="journal article" date="2014" name="PLoS Genet.">
        <title>Phylogenetically driven sequencing of extremely halophilic archaea reveals strategies for static and dynamic osmo-response.</title>
        <authorList>
            <person name="Becker E.A."/>
            <person name="Seitzer P.M."/>
            <person name="Tritt A."/>
            <person name="Larsen D."/>
            <person name="Krusor M."/>
            <person name="Yao A.I."/>
            <person name="Wu D."/>
            <person name="Madern D."/>
            <person name="Eisen J.A."/>
            <person name="Darling A.E."/>
            <person name="Facciotti M.T."/>
        </authorList>
    </citation>
    <scope>NUCLEOTIDE SEQUENCE [LARGE SCALE GENOMIC DNA]</scope>
    <source>
        <strain evidence="7 8">100A6</strain>
    </source>
</reference>
<keyword evidence="4 6" id="KW-0704">Schiff base</keyword>
<dbReference type="InterPro" id="IPR028581">
    <property type="entry name" value="DeoC_typeI"/>
</dbReference>
<keyword evidence="3 6" id="KW-0456">Lyase</keyword>
<dbReference type="OrthoDB" id="31145at2157"/>
<organism evidence="7 8">
    <name type="scientific">Halococcus hamelinensis 100A6</name>
    <dbReference type="NCBI Taxonomy" id="1132509"/>
    <lineage>
        <taxon>Archaea</taxon>
        <taxon>Methanobacteriati</taxon>
        <taxon>Methanobacteriota</taxon>
        <taxon>Stenosarchaea group</taxon>
        <taxon>Halobacteria</taxon>
        <taxon>Halobacteriales</taxon>
        <taxon>Halococcaceae</taxon>
        <taxon>Halococcus</taxon>
    </lineage>
</organism>
<protein>
    <recommendedName>
        <fullName evidence="6">Deoxyribose-phosphate aldolase</fullName>
        <shortName evidence="6">DERA</shortName>
        <ecNumber evidence="6">4.1.2.4</ecNumber>
    </recommendedName>
    <alternativeName>
        <fullName evidence="6">2-deoxy-D-ribose 5-phosphate aldolase</fullName>
    </alternativeName>
    <alternativeName>
        <fullName evidence="6">Phosphodeoxyriboaldolase</fullName>
        <shortName evidence="6">Deoxyriboaldolase</shortName>
    </alternativeName>
</protein>
<dbReference type="PANTHER" id="PTHR10889">
    <property type="entry name" value="DEOXYRIBOSE-PHOSPHATE ALDOLASE"/>
    <property type="match status" value="1"/>
</dbReference>
<dbReference type="Gene3D" id="3.20.20.70">
    <property type="entry name" value="Aldolase class I"/>
    <property type="match status" value="1"/>
</dbReference>
<comment type="function">
    <text evidence="6">Catalyzes a reversible aldol reaction between acetaldehyde and D-glyceraldehyde 3-phosphate to generate 2-deoxy-D-ribose 5-phosphate.</text>
</comment>
<dbReference type="CDD" id="cd00959">
    <property type="entry name" value="DeoC"/>
    <property type="match status" value="1"/>
</dbReference>
<dbReference type="EMBL" id="AOMB01000007">
    <property type="protein sequence ID" value="EMA41076.1"/>
    <property type="molecule type" value="Genomic_DNA"/>
</dbReference>
<comment type="catalytic activity">
    <reaction evidence="5 6">
        <text>2-deoxy-D-ribose 5-phosphate = D-glyceraldehyde 3-phosphate + acetaldehyde</text>
        <dbReference type="Rhea" id="RHEA:12821"/>
        <dbReference type="ChEBI" id="CHEBI:15343"/>
        <dbReference type="ChEBI" id="CHEBI:59776"/>
        <dbReference type="ChEBI" id="CHEBI:62877"/>
        <dbReference type="EC" id="4.1.2.4"/>
    </reaction>
</comment>
<dbReference type="PIRSF" id="PIRSF001357">
    <property type="entry name" value="DeoC"/>
    <property type="match status" value="1"/>
</dbReference>
<dbReference type="InterPro" id="IPR002915">
    <property type="entry name" value="DeoC/FbaB/LacD_aldolase"/>
</dbReference>
<dbReference type="GO" id="GO:0004139">
    <property type="term" value="F:deoxyribose-phosphate aldolase activity"/>
    <property type="evidence" value="ECO:0007669"/>
    <property type="project" value="UniProtKB-UniRule"/>
</dbReference>
<feature type="active site" description="Proton donor/acceptor" evidence="6">
    <location>
        <position position="89"/>
    </location>
</feature>
<dbReference type="GO" id="GO:0009264">
    <property type="term" value="P:deoxyribonucleotide catabolic process"/>
    <property type="evidence" value="ECO:0007669"/>
    <property type="project" value="UniProtKB-UniRule"/>
</dbReference>
<dbReference type="InterPro" id="IPR013785">
    <property type="entry name" value="Aldolase_TIM"/>
</dbReference>
<comment type="pathway">
    <text evidence="6">Carbohydrate degradation; 2-deoxy-D-ribose 1-phosphate degradation; D-glyceraldehyde 3-phosphate and acetaldehyde from 2-deoxy-alpha-D-ribose 1-phosphate: step 2/2.</text>
</comment>
<comment type="caution">
    <text evidence="7">The sequence shown here is derived from an EMBL/GenBank/DDBJ whole genome shotgun (WGS) entry which is preliminary data.</text>
</comment>
<dbReference type="GO" id="GO:0005737">
    <property type="term" value="C:cytoplasm"/>
    <property type="evidence" value="ECO:0007669"/>
    <property type="project" value="UniProtKB-SubCell"/>
</dbReference>
<dbReference type="GO" id="GO:0016052">
    <property type="term" value="P:carbohydrate catabolic process"/>
    <property type="evidence" value="ECO:0007669"/>
    <property type="project" value="TreeGrafter"/>
</dbReference>
<evidence type="ECO:0000313" key="8">
    <source>
        <dbReference type="Proteomes" id="UP000011566"/>
    </source>
</evidence>
<dbReference type="PATRIC" id="fig|1132509.6.peg.647"/>
<dbReference type="UniPathway" id="UPA00002">
    <property type="reaction ID" value="UER00468"/>
</dbReference>
<dbReference type="SUPFAM" id="SSF51569">
    <property type="entry name" value="Aldolase"/>
    <property type="match status" value="1"/>
</dbReference>
<dbReference type="FunFam" id="3.20.20.70:FF:000044">
    <property type="entry name" value="Deoxyribose-phosphate aldolase"/>
    <property type="match status" value="1"/>
</dbReference>